<feature type="transmembrane region" description="Helical" evidence="8">
    <location>
        <begin position="113"/>
        <end position="132"/>
    </location>
</feature>
<comment type="subcellular location">
    <subcellularLocation>
        <location evidence="1">Cell membrane</location>
        <topology evidence="1">Multi-pass membrane protein</topology>
    </subcellularLocation>
</comment>
<keyword evidence="5 8" id="KW-0812">Transmembrane</keyword>
<feature type="transmembrane region" description="Helical" evidence="8">
    <location>
        <begin position="377"/>
        <end position="399"/>
    </location>
</feature>
<feature type="transmembrane region" description="Helical" evidence="8">
    <location>
        <begin position="411"/>
        <end position="441"/>
    </location>
</feature>
<dbReference type="PANTHER" id="PTHR21716">
    <property type="entry name" value="TRANSMEMBRANE PROTEIN"/>
    <property type="match status" value="1"/>
</dbReference>
<feature type="transmembrane region" description="Helical" evidence="8">
    <location>
        <begin position="138"/>
        <end position="159"/>
    </location>
</feature>
<feature type="transmembrane region" description="Helical" evidence="8">
    <location>
        <begin position="321"/>
        <end position="345"/>
    </location>
</feature>
<keyword evidence="4" id="KW-1003">Cell membrane</keyword>
<dbReference type="GO" id="GO:0005886">
    <property type="term" value="C:plasma membrane"/>
    <property type="evidence" value="ECO:0007669"/>
    <property type="project" value="UniProtKB-SubCell"/>
</dbReference>
<dbReference type="PANTHER" id="PTHR21716:SF53">
    <property type="entry name" value="PERMEASE PERM-RELATED"/>
    <property type="match status" value="1"/>
</dbReference>
<evidence type="ECO:0000256" key="7">
    <source>
        <dbReference type="ARBA" id="ARBA00023136"/>
    </source>
</evidence>
<evidence type="ECO:0000256" key="2">
    <source>
        <dbReference type="ARBA" id="ARBA00009773"/>
    </source>
</evidence>
<dbReference type="GO" id="GO:0055085">
    <property type="term" value="P:transmembrane transport"/>
    <property type="evidence" value="ECO:0007669"/>
    <property type="project" value="TreeGrafter"/>
</dbReference>
<evidence type="ECO:0000256" key="3">
    <source>
        <dbReference type="ARBA" id="ARBA00022448"/>
    </source>
</evidence>
<dbReference type="InterPro" id="IPR002549">
    <property type="entry name" value="AI-2E-like"/>
</dbReference>
<dbReference type="KEGG" id="ckw:CKALI_01365"/>
<evidence type="ECO:0000256" key="6">
    <source>
        <dbReference type="ARBA" id="ARBA00022989"/>
    </source>
</evidence>
<keyword evidence="3" id="KW-0813">Transport</keyword>
<feature type="transmembrane region" description="Helical" evidence="8">
    <location>
        <begin position="258"/>
        <end position="276"/>
    </location>
</feature>
<evidence type="ECO:0000256" key="4">
    <source>
        <dbReference type="ARBA" id="ARBA00022475"/>
    </source>
</evidence>
<evidence type="ECO:0000313" key="10">
    <source>
        <dbReference type="Proteomes" id="UP000427071"/>
    </source>
</evidence>
<feature type="transmembrane region" description="Helical" evidence="8">
    <location>
        <begin position="351"/>
        <end position="370"/>
    </location>
</feature>
<keyword evidence="7 8" id="KW-0472">Membrane</keyword>
<dbReference type="AlphaFoldDB" id="A0A6B8V7T6"/>
<dbReference type="EMBL" id="CP046452">
    <property type="protein sequence ID" value="QGU01172.1"/>
    <property type="molecule type" value="Genomic_DNA"/>
</dbReference>
<evidence type="ECO:0000256" key="1">
    <source>
        <dbReference type="ARBA" id="ARBA00004651"/>
    </source>
</evidence>
<evidence type="ECO:0000313" key="9">
    <source>
        <dbReference type="EMBL" id="QGU01172.1"/>
    </source>
</evidence>
<proteinExistence type="inferred from homology"/>
<name>A0A6B8V7T6_9CORY</name>
<keyword evidence="6 8" id="KW-1133">Transmembrane helix</keyword>
<dbReference type="Pfam" id="PF01594">
    <property type="entry name" value="AI-2E_transport"/>
    <property type="match status" value="1"/>
</dbReference>
<gene>
    <name evidence="9" type="primary">tqsA</name>
    <name evidence="9" type="ORF">CKALI_01365</name>
</gene>
<evidence type="ECO:0000256" key="5">
    <source>
        <dbReference type="ARBA" id="ARBA00022692"/>
    </source>
</evidence>
<keyword evidence="10" id="KW-1185">Reference proteome</keyword>
<evidence type="ECO:0000256" key="8">
    <source>
        <dbReference type="SAM" id="Phobius"/>
    </source>
</evidence>
<comment type="similarity">
    <text evidence="2">Belongs to the autoinducer-2 exporter (AI-2E) (TC 2.A.86) family.</text>
</comment>
<reference evidence="10" key="1">
    <citation type="submission" date="2019-11" db="EMBL/GenBank/DDBJ databases">
        <title>Complete genome sequence of Corynebacterium kalinowskii 1959, a novel Corynebacterium species isolated from soil of a small paddock in Vilsendorf, Germany.</title>
        <authorList>
            <person name="Schaffert L."/>
            <person name="Ruwe M."/>
            <person name="Milse J."/>
            <person name="Hanuschka K."/>
            <person name="Ortseifen V."/>
            <person name="Droste J."/>
            <person name="Brandt D."/>
            <person name="Schlueter L."/>
            <person name="Kutter Y."/>
            <person name="Vinke S."/>
            <person name="Viehoefer P."/>
            <person name="Jacob L."/>
            <person name="Luebke N.-C."/>
            <person name="Schulte-Berndt E."/>
            <person name="Hain C."/>
            <person name="Linder M."/>
            <person name="Schmidt P."/>
            <person name="Wollenschlaeger L."/>
            <person name="Luttermann T."/>
            <person name="Thieme E."/>
            <person name="Hassa J."/>
            <person name="Haak M."/>
            <person name="Wittchen M."/>
            <person name="Mentz A."/>
            <person name="Persicke M."/>
            <person name="Busche T."/>
            <person name="Ruckert C."/>
        </authorList>
    </citation>
    <scope>NUCLEOTIDE SEQUENCE [LARGE SCALE GENOMIC DNA]</scope>
    <source>
        <strain evidence="10">1959</strain>
    </source>
</reference>
<organism evidence="9 10">
    <name type="scientific">Corynebacterium kalinowskii</name>
    <dbReference type="NCBI Taxonomy" id="2675216"/>
    <lineage>
        <taxon>Bacteria</taxon>
        <taxon>Bacillati</taxon>
        <taxon>Actinomycetota</taxon>
        <taxon>Actinomycetes</taxon>
        <taxon>Mycobacteriales</taxon>
        <taxon>Corynebacteriaceae</taxon>
        <taxon>Corynebacterium</taxon>
    </lineage>
</organism>
<feature type="transmembrane region" description="Helical" evidence="8">
    <location>
        <begin position="171"/>
        <end position="192"/>
    </location>
</feature>
<dbReference type="Proteomes" id="UP000427071">
    <property type="component" value="Chromosome"/>
</dbReference>
<sequence>MDQVQVDTHRLNFGKCSKRLESMSLNLFTMHNDPHRKVVPTSLNFFNYDLEHRTKFVRPGTISALMTTSPESSTADNADNLDKLLNAPEQLESEPIHAEVLDRSAILGQDGRWVAGWALRFIILAIAAFILWKGLGKVWTGLLPILLAILVSTVLWPPVKWLRSKKWPSALAVASVLLVSIGVIVGTFTAMAPSIASQSKELVDKASEGLNRLEVWLQGPPFNLKIDQITQWIDQLMAKAQEQASNIASGVAEGVSTASSALVTLGVMLVLTFFFLKDGDRFLPWIRRTTGANAGWHLTEVLTRTWNTLAGYIRAQAAVSLIDAIIIGLGLVFLGVPLAFVLAVLTFFAGFIPIVGAVTAGALAVLVALVSNGPTTALIVLALVVAVQQLEGNVLSPILQSKAMNLHPAIVLLSVTVGSSLFGIVGAFLAVPVAASIAVWLRYHGDLVSLRSGELTVDEIQIETSRAAGNTGSAEEAFDAIREKFSRLGRRKPESEDPSLAVKAEE</sequence>
<accession>A0A6B8V7T6</accession>
<protein>
    <submittedName>
        <fullName evidence="9">AI-2 transport protein TqsA</fullName>
    </submittedName>
</protein>